<dbReference type="AlphaFoldDB" id="A0A016V1Z7"/>
<evidence type="ECO:0000256" key="4">
    <source>
        <dbReference type="ARBA" id="ARBA00023002"/>
    </source>
</evidence>
<gene>
    <name evidence="8" type="primary">Acey_s0019.g3842</name>
    <name evidence="8" type="synonym">Acey-clk-1</name>
    <name evidence="8" type="ORF">Y032_0019g3842</name>
</gene>
<comment type="pathway">
    <text evidence="1">Cofactor biosynthesis; ubiquinone biosynthesis.</text>
</comment>
<keyword evidence="5" id="KW-0408">Iron</keyword>
<keyword evidence="7" id="KW-0472">Membrane</keyword>
<dbReference type="GO" id="GO:0005634">
    <property type="term" value="C:nucleus"/>
    <property type="evidence" value="ECO:0007669"/>
    <property type="project" value="TreeGrafter"/>
</dbReference>
<keyword evidence="2" id="KW-0831">Ubiquinone biosynthesis</keyword>
<dbReference type="GO" id="GO:0008682">
    <property type="term" value="F:3-demethoxyubiquinol 3-hydroxylase activity"/>
    <property type="evidence" value="ECO:0007669"/>
    <property type="project" value="TreeGrafter"/>
</dbReference>
<dbReference type="SUPFAM" id="SSF47240">
    <property type="entry name" value="Ferritin-like"/>
    <property type="match status" value="1"/>
</dbReference>
<evidence type="ECO:0000256" key="7">
    <source>
        <dbReference type="ARBA" id="ARBA00023136"/>
    </source>
</evidence>
<organism evidence="8 9">
    <name type="scientific">Ancylostoma ceylanicum</name>
    <dbReference type="NCBI Taxonomy" id="53326"/>
    <lineage>
        <taxon>Eukaryota</taxon>
        <taxon>Metazoa</taxon>
        <taxon>Ecdysozoa</taxon>
        <taxon>Nematoda</taxon>
        <taxon>Chromadorea</taxon>
        <taxon>Rhabditida</taxon>
        <taxon>Rhabditina</taxon>
        <taxon>Rhabditomorpha</taxon>
        <taxon>Strongyloidea</taxon>
        <taxon>Ancylostomatidae</taxon>
        <taxon>Ancylostomatinae</taxon>
        <taxon>Ancylostoma</taxon>
    </lineage>
</organism>
<name>A0A016V1Z7_9BILA</name>
<dbReference type="Proteomes" id="UP000024635">
    <property type="component" value="Unassembled WGS sequence"/>
</dbReference>
<evidence type="ECO:0000256" key="5">
    <source>
        <dbReference type="ARBA" id="ARBA00023004"/>
    </source>
</evidence>
<dbReference type="GO" id="GO:2000377">
    <property type="term" value="P:regulation of reactive oxygen species metabolic process"/>
    <property type="evidence" value="ECO:0007669"/>
    <property type="project" value="TreeGrafter"/>
</dbReference>
<sequence length="189" mass="21677">MTILRSLEFSAEMLDCRSMHRYSGTPVGPVIQKMWDEEREHLDTMEKLAAKHNVRHTILAPIFGGAAYVLGLTSALLGKEGAMACTIAVEELIGQHYNNQLKELLADDPEAHKELLEKITKMRDDELHHHELGIKYDGLKSTRSVVHVSYRYHCVQRDIITILYIDEFTCTYVLIEMKDRFFASISFHA</sequence>
<dbReference type="GO" id="GO:0005743">
    <property type="term" value="C:mitochondrial inner membrane"/>
    <property type="evidence" value="ECO:0007669"/>
    <property type="project" value="TreeGrafter"/>
</dbReference>
<evidence type="ECO:0000256" key="1">
    <source>
        <dbReference type="ARBA" id="ARBA00004749"/>
    </source>
</evidence>
<evidence type="ECO:0000256" key="3">
    <source>
        <dbReference type="ARBA" id="ARBA00022723"/>
    </source>
</evidence>
<proteinExistence type="predicted"/>
<dbReference type="InterPro" id="IPR011566">
    <property type="entry name" value="Ubq_synth_Coq7"/>
</dbReference>
<dbReference type="GO" id="GO:0010468">
    <property type="term" value="P:regulation of gene expression"/>
    <property type="evidence" value="ECO:0007669"/>
    <property type="project" value="TreeGrafter"/>
</dbReference>
<dbReference type="GO" id="GO:0006744">
    <property type="term" value="P:ubiquinone biosynthetic process"/>
    <property type="evidence" value="ECO:0007669"/>
    <property type="project" value="UniProtKB-KW"/>
</dbReference>
<keyword evidence="4" id="KW-0560">Oxidoreductase</keyword>
<dbReference type="PANTHER" id="PTHR11237:SF4">
    <property type="entry name" value="5-DEMETHOXYUBIQUINONE HYDROXYLASE, MITOCHONDRIAL"/>
    <property type="match status" value="1"/>
</dbReference>
<keyword evidence="9" id="KW-1185">Reference proteome</keyword>
<dbReference type="GO" id="GO:0046872">
    <property type="term" value="F:metal ion binding"/>
    <property type="evidence" value="ECO:0007669"/>
    <property type="project" value="UniProtKB-KW"/>
</dbReference>
<reference evidence="9" key="1">
    <citation type="journal article" date="2015" name="Nat. Genet.">
        <title>The genome and transcriptome of the zoonotic hookworm Ancylostoma ceylanicum identify infection-specific gene families.</title>
        <authorList>
            <person name="Schwarz E.M."/>
            <person name="Hu Y."/>
            <person name="Antoshechkin I."/>
            <person name="Miller M.M."/>
            <person name="Sternberg P.W."/>
            <person name="Aroian R.V."/>
        </authorList>
    </citation>
    <scope>NUCLEOTIDE SEQUENCE</scope>
    <source>
        <strain evidence="9">HY135</strain>
    </source>
</reference>
<dbReference type="STRING" id="53326.A0A016V1Z7"/>
<accession>A0A016V1Z7</accession>
<evidence type="ECO:0000313" key="8">
    <source>
        <dbReference type="EMBL" id="EYC21470.1"/>
    </source>
</evidence>
<evidence type="ECO:0000256" key="2">
    <source>
        <dbReference type="ARBA" id="ARBA00022688"/>
    </source>
</evidence>
<comment type="caution">
    <text evidence="8">The sequence shown here is derived from an EMBL/GenBank/DDBJ whole genome shotgun (WGS) entry which is preliminary data.</text>
</comment>
<dbReference type="OrthoDB" id="275371at2759"/>
<dbReference type="Pfam" id="PF03232">
    <property type="entry name" value="COQ7"/>
    <property type="match status" value="1"/>
</dbReference>
<evidence type="ECO:0000256" key="6">
    <source>
        <dbReference type="ARBA" id="ARBA00023033"/>
    </source>
</evidence>
<keyword evidence="6" id="KW-0503">Monooxygenase</keyword>
<evidence type="ECO:0000313" key="9">
    <source>
        <dbReference type="Proteomes" id="UP000024635"/>
    </source>
</evidence>
<dbReference type="InterPro" id="IPR009078">
    <property type="entry name" value="Ferritin-like_SF"/>
</dbReference>
<dbReference type="EMBL" id="JARK01001355">
    <property type="protein sequence ID" value="EYC21470.1"/>
    <property type="molecule type" value="Genomic_DNA"/>
</dbReference>
<dbReference type="PANTHER" id="PTHR11237">
    <property type="entry name" value="COENZYME Q10 BIOSYNTHESIS PROTEIN 7"/>
    <property type="match status" value="1"/>
</dbReference>
<dbReference type="GO" id="GO:0008340">
    <property type="term" value="P:determination of adult lifespan"/>
    <property type="evidence" value="ECO:0007669"/>
    <property type="project" value="TreeGrafter"/>
</dbReference>
<keyword evidence="3" id="KW-0479">Metal-binding</keyword>
<protein>
    <submittedName>
        <fullName evidence="8">Uncharacterized protein</fullName>
    </submittedName>
</protein>